<dbReference type="SMART" id="SM00449">
    <property type="entry name" value="SPRY"/>
    <property type="match status" value="1"/>
</dbReference>
<dbReference type="SMART" id="SM00589">
    <property type="entry name" value="PRY"/>
    <property type="match status" value="2"/>
</dbReference>
<evidence type="ECO:0000256" key="1">
    <source>
        <dbReference type="ARBA" id="ARBA00022588"/>
    </source>
</evidence>
<sequence>MFVSVMASSSSVLSEEDLQCSICLDVFTDPVPAPCGHNFCMVCLKESWDSSSLCQCPVCKEEFSKRPEMHLNTFISELVAQFKKSVQMKSTSNPQKTKTTEKEKADSMEVFSSLVCCIKRSQAELLQVLEEKQEAAERQAEEFIKELQQEITELKRRDTELEQLSHTEDHIHLLLVRSPCFSIAVQHITDSPPHPEKHSGKEMEKKDEIVDVTLDPDAAHPDLILSVDGKQFADDTIVMGLISDNEERAYLEEIKHLENWCQENNLLLNVSKTKELIVDSCKKQEQHYQPVRINGTMVERVDSFRYIGIHILQDLSWSCHTNSLEKKARQRPYNLRRLRDLRLPTKRRTRRENNPKDEDLAYLEIASGHQQACPYPGYPWPRPSSAPQDRSPPSPPDNEECPLASESSGCGEQRKLESPRSLWMGRLVAERNVIKGSCNDRKQAYTVNNNPFKGLTNYWNGLQWSQDNLIQFPCNLTIQMESNSTADQLFSKNKKVPCDCCQEEKCDALKSCLDCGVSYCSTHLMPHTTAAKLKKHKLISPVANLEDYICQKHERPLELFCRDDQTCVCQFCTETDHKMHTTVPIETESGEKKAQLGKTQAEVQWMIQDRIKKIEEINNSVELNKKQIEKEKKDSIEVYNALLHCIERSQAELLQVLEEKQEAAERQAEEFIKELQQEITELKRRDTELEQLSHTEDHIHLLLMYPSLCSPPHTKDWTDITINTHLSVETLRRALSQLRESLKKEMEKLPEIGKCLLISKTLLDVTLDPDTAQPALILSEDGKQVTYGDKRQYLSENPKRFDVHIYVLGKEGFSSGRFYYEVQVRGKTGWVLGVAKESIKRKGDIKLEPKNGYWTVWRSKENEYKAPDSFVVPLSLKQAPQKVGVFVDYEEGLVSFYDVEARSHIYSFTGQSFTEKLYPLFNPCNKDG</sequence>
<dbReference type="Pfam" id="PF00643">
    <property type="entry name" value="zf-B_box"/>
    <property type="match status" value="1"/>
</dbReference>
<dbReference type="InterPro" id="IPR001841">
    <property type="entry name" value="Znf_RING"/>
</dbReference>
<dbReference type="PROSITE" id="PS50089">
    <property type="entry name" value="ZF_RING_2"/>
    <property type="match status" value="1"/>
</dbReference>
<dbReference type="Pfam" id="PF25600">
    <property type="entry name" value="TRIM_CC"/>
    <property type="match status" value="2"/>
</dbReference>
<dbReference type="PROSITE" id="PS50188">
    <property type="entry name" value="B302_SPRY"/>
    <property type="match status" value="1"/>
</dbReference>
<feature type="region of interest" description="Disordered" evidence="8">
    <location>
        <begin position="328"/>
        <end position="360"/>
    </location>
</feature>
<keyword evidence="4" id="KW-0862">Zinc</keyword>
<dbReference type="InterPro" id="IPR051051">
    <property type="entry name" value="E3_ubiq-ligase_TRIM/RNF"/>
</dbReference>
<dbReference type="Pfam" id="PF13445">
    <property type="entry name" value="zf-RING_UBOX"/>
    <property type="match status" value="1"/>
</dbReference>
<dbReference type="GO" id="GO:0045087">
    <property type="term" value="P:innate immune response"/>
    <property type="evidence" value="ECO:0007669"/>
    <property type="project" value="UniProtKB-KW"/>
</dbReference>
<dbReference type="PANTHER" id="PTHR25465">
    <property type="entry name" value="B-BOX DOMAIN CONTAINING"/>
    <property type="match status" value="1"/>
</dbReference>
<dbReference type="Gene3D" id="3.30.40.10">
    <property type="entry name" value="Zinc/RING finger domain, C3HC4 (zinc finger)"/>
    <property type="match status" value="1"/>
</dbReference>
<dbReference type="InterPro" id="IPR027370">
    <property type="entry name" value="Znf-RING_euk"/>
</dbReference>
<accession>A0AAD8ZDM2</accession>
<reference evidence="12" key="1">
    <citation type="submission" date="2023-03" db="EMBL/GenBank/DDBJ databases">
        <title>Electrophorus voltai genome.</title>
        <authorList>
            <person name="Bian C."/>
        </authorList>
    </citation>
    <scope>NUCLEOTIDE SEQUENCE</scope>
    <source>
        <strain evidence="12">CB-2022</strain>
        <tissue evidence="12">Muscle</tissue>
    </source>
</reference>
<feature type="compositionally biased region" description="Pro residues" evidence="8">
    <location>
        <begin position="376"/>
        <end position="396"/>
    </location>
</feature>
<evidence type="ECO:0000259" key="10">
    <source>
        <dbReference type="PROSITE" id="PS50119"/>
    </source>
</evidence>
<dbReference type="Gene3D" id="2.60.120.920">
    <property type="match status" value="1"/>
</dbReference>
<dbReference type="FunFam" id="2.60.120.920:FF:000004">
    <property type="entry name" value="Butyrophilin subfamily 1 member A1"/>
    <property type="match status" value="1"/>
</dbReference>
<feature type="non-terminal residue" evidence="12">
    <location>
        <position position="1"/>
    </location>
</feature>
<dbReference type="AlphaFoldDB" id="A0AAD8ZDM2"/>
<dbReference type="InterPro" id="IPR006574">
    <property type="entry name" value="PRY"/>
</dbReference>
<evidence type="ECO:0000256" key="5">
    <source>
        <dbReference type="ARBA" id="ARBA00022859"/>
    </source>
</evidence>
<dbReference type="PROSITE" id="PS50119">
    <property type="entry name" value="ZF_BBOX"/>
    <property type="match status" value="1"/>
</dbReference>
<dbReference type="InterPro" id="IPR000315">
    <property type="entry name" value="Znf_B-box"/>
</dbReference>
<dbReference type="EMBL" id="JAROKS010000014">
    <property type="protein sequence ID" value="KAK1797442.1"/>
    <property type="molecule type" value="Genomic_DNA"/>
</dbReference>
<keyword evidence="2" id="KW-0479">Metal-binding</keyword>
<dbReference type="InterPro" id="IPR013083">
    <property type="entry name" value="Znf_RING/FYVE/PHD"/>
</dbReference>
<dbReference type="SUPFAM" id="SSF57850">
    <property type="entry name" value="RING/U-box"/>
    <property type="match status" value="1"/>
</dbReference>
<feature type="domain" description="B box-type" evidence="10">
    <location>
        <begin position="545"/>
        <end position="585"/>
    </location>
</feature>
<keyword evidence="13" id="KW-1185">Reference proteome</keyword>
<dbReference type="InterPro" id="IPR003877">
    <property type="entry name" value="SPRY_dom"/>
</dbReference>
<evidence type="ECO:0000256" key="2">
    <source>
        <dbReference type="ARBA" id="ARBA00022723"/>
    </source>
</evidence>
<dbReference type="PRINTS" id="PR01407">
    <property type="entry name" value="BUTYPHLNCDUF"/>
</dbReference>
<feature type="region of interest" description="Disordered" evidence="8">
    <location>
        <begin position="374"/>
        <end position="417"/>
    </location>
</feature>
<name>A0AAD8ZDM2_9TELE</name>
<dbReference type="InterPro" id="IPR013320">
    <property type="entry name" value="ConA-like_dom_sf"/>
</dbReference>
<gene>
    <name evidence="12" type="ORF">P4O66_008808</name>
</gene>
<evidence type="ECO:0000256" key="8">
    <source>
        <dbReference type="SAM" id="MobiDB-lite"/>
    </source>
</evidence>
<evidence type="ECO:0000259" key="11">
    <source>
        <dbReference type="PROSITE" id="PS50188"/>
    </source>
</evidence>
<dbReference type="InterPro" id="IPR058030">
    <property type="entry name" value="TRIM8/14/16/25/29/45/65_CC"/>
</dbReference>
<comment type="caution">
    <text evidence="12">The sequence shown here is derived from an EMBL/GenBank/DDBJ whole genome shotgun (WGS) entry which is preliminary data.</text>
</comment>
<keyword evidence="7" id="KW-0175">Coiled coil</keyword>
<evidence type="ECO:0000256" key="3">
    <source>
        <dbReference type="ARBA" id="ARBA00022771"/>
    </source>
</evidence>
<dbReference type="InterPro" id="IPR001870">
    <property type="entry name" value="B30.2/SPRY"/>
</dbReference>
<dbReference type="PROSITE" id="PS00518">
    <property type="entry name" value="ZF_RING_1"/>
    <property type="match status" value="1"/>
</dbReference>
<feature type="coiled-coil region" evidence="7">
    <location>
        <begin position="611"/>
        <end position="692"/>
    </location>
</feature>
<dbReference type="Gene3D" id="3.30.160.60">
    <property type="entry name" value="Classic Zinc Finger"/>
    <property type="match status" value="1"/>
</dbReference>
<dbReference type="PANTHER" id="PTHR25465:SF32">
    <property type="entry name" value="BLOODTHIRSTY-RELATED GENE FAMILY, MEMBER 16 ISOFORM X1-RELATED"/>
    <property type="match status" value="1"/>
</dbReference>
<evidence type="ECO:0000313" key="13">
    <source>
        <dbReference type="Proteomes" id="UP001239994"/>
    </source>
</evidence>
<organism evidence="12 13">
    <name type="scientific">Electrophorus voltai</name>
    <dbReference type="NCBI Taxonomy" id="2609070"/>
    <lineage>
        <taxon>Eukaryota</taxon>
        <taxon>Metazoa</taxon>
        <taxon>Chordata</taxon>
        <taxon>Craniata</taxon>
        <taxon>Vertebrata</taxon>
        <taxon>Euteleostomi</taxon>
        <taxon>Actinopterygii</taxon>
        <taxon>Neopterygii</taxon>
        <taxon>Teleostei</taxon>
        <taxon>Ostariophysi</taxon>
        <taxon>Gymnotiformes</taxon>
        <taxon>Gymnotoidei</taxon>
        <taxon>Gymnotidae</taxon>
        <taxon>Electrophorus</taxon>
    </lineage>
</organism>
<proteinExistence type="predicted"/>
<dbReference type="SMART" id="SM00184">
    <property type="entry name" value="RING"/>
    <property type="match status" value="1"/>
</dbReference>
<dbReference type="CDD" id="cd19802">
    <property type="entry name" value="Bbox1_TRIM8-like"/>
    <property type="match status" value="1"/>
</dbReference>
<dbReference type="Pfam" id="PF00622">
    <property type="entry name" value="SPRY"/>
    <property type="match status" value="1"/>
</dbReference>
<evidence type="ECO:0000256" key="6">
    <source>
        <dbReference type="PROSITE-ProRule" id="PRU00024"/>
    </source>
</evidence>
<dbReference type="GO" id="GO:0005737">
    <property type="term" value="C:cytoplasm"/>
    <property type="evidence" value="ECO:0007669"/>
    <property type="project" value="UniProtKB-ARBA"/>
</dbReference>
<dbReference type="Pfam" id="PF13765">
    <property type="entry name" value="PRY"/>
    <property type="match status" value="1"/>
</dbReference>
<evidence type="ECO:0000313" key="12">
    <source>
        <dbReference type="EMBL" id="KAK1797442.1"/>
    </source>
</evidence>
<feature type="domain" description="RING-type" evidence="9">
    <location>
        <begin position="20"/>
        <end position="60"/>
    </location>
</feature>
<dbReference type="Proteomes" id="UP001239994">
    <property type="component" value="Unassembled WGS sequence"/>
</dbReference>
<dbReference type="CDD" id="cd13733">
    <property type="entry name" value="SPRY_PRY_C-I_1"/>
    <property type="match status" value="1"/>
</dbReference>
<evidence type="ECO:0000259" key="9">
    <source>
        <dbReference type="PROSITE" id="PS50089"/>
    </source>
</evidence>
<dbReference type="InterPro" id="IPR003879">
    <property type="entry name" value="Butyrophylin_SPRY"/>
</dbReference>
<dbReference type="SUPFAM" id="SSF57845">
    <property type="entry name" value="B-box zinc-binding domain"/>
    <property type="match status" value="1"/>
</dbReference>
<evidence type="ECO:0000256" key="4">
    <source>
        <dbReference type="ARBA" id="ARBA00022833"/>
    </source>
</evidence>
<keyword evidence="3 6" id="KW-0863">Zinc-finger</keyword>
<evidence type="ECO:0000256" key="7">
    <source>
        <dbReference type="SAM" id="Coils"/>
    </source>
</evidence>
<keyword evidence="5" id="KW-0391">Immunity</keyword>
<protein>
    <submittedName>
        <fullName evidence="12">Uncharacterized protein</fullName>
    </submittedName>
</protein>
<dbReference type="SMART" id="SM00336">
    <property type="entry name" value="BBOX"/>
    <property type="match status" value="1"/>
</dbReference>
<dbReference type="CDD" id="cd19769">
    <property type="entry name" value="Bbox2_TRIM16-like"/>
    <property type="match status" value="1"/>
</dbReference>
<dbReference type="GO" id="GO:0008270">
    <property type="term" value="F:zinc ion binding"/>
    <property type="evidence" value="ECO:0007669"/>
    <property type="project" value="UniProtKB-KW"/>
</dbReference>
<dbReference type="InterPro" id="IPR043136">
    <property type="entry name" value="B30.2/SPRY_sf"/>
</dbReference>
<feature type="coiled-coil region" evidence="7">
    <location>
        <begin position="118"/>
        <end position="164"/>
    </location>
</feature>
<feature type="domain" description="B30.2/SPRY" evidence="11">
    <location>
        <begin position="745"/>
        <end position="928"/>
    </location>
</feature>
<dbReference type="Gene3D" id="4.10.830.40">
    <property type="match status" value="1"/>
</dbReference>
<dbReference type="SUPFAM" id="SSF49899">
    <property type="entry name" value="Concanavalin A-like lectins/glucanases"/>
    <property type="match status" value="1"/>
</dbReference>
<dbReference type="InterPro" id="IPR017907">
    <property type="entry name" value="Znf_RING_CS"/>
</dbReference>
<keyword evidence="1" id="KW-0399">Innate immunity</keyword>